<evidence type="ECO:0000313" key="2">
    <source>
        <dbReference type="EMBL" id="KAJ7186347.1"/>
    </source>
</evidence>
<comment type="caution">
    <text evidence="2">The sequence shown here is derived from an EMBL/GenBank/DDBJ whole genome shotgun (WGS) entry which is preliminary data.</text>
</comment>
<keyword evidence="3" id="KW-1185">Reference proteome</keyword>
<evidence type="ECO:0000313" key="3">
    <source>
        <dbReference type="Proteomes" id="UP001219525"/>
    </source>
</evidence>
<accession>A0AAD6UP37</accession>
<feature type="region of interest" description="Disordered" evidence="1">
    <location>
        <begin position="133"/>
        <end position="185"/>
    </location>
</feature>
<feature type="region of interest" description="Disordered" evidence="1">
    <location>
        <begin position="82"/>
        <end position="116"/>
    </location>
</feature>
<reference evidence="2" key="1">
    <citation type="submission" date="2023-03" db="EMBL/GenBank/DDBJ databases">
        <title>Massive genome expansion in bonnet fungi (Mycena s.s.) driven by repeated elements and novel gene families across ecological guilds.</title>
        <authorList>
            <consortium name="Lawrence Berkeley National Laboratory"/>
            <person name="Harder C.B."/>
            <person name="Miyauchi S."/>
            <person name="Viragh M."/>
            <person name="Kuo A."/>
            <person name="Thoen E."/>
            <person name="Andreopoulos B."/>
            <person name="Lu D."/>
            <person name="Skrede I."/>
            <person name="Drula E."/>
            <person name="Henrissat B."/>
            <person name="Morin E."/>
            <person name="Kohler A."/>
            <person name="Barry K."/>
            <person name="LaButti K."/>
            <person name="Morin E."/>
            <person name="Salamov A."/>
            <person name="Lipzen A."/>
            <person name="Mereny Z."/>
            <person name="Hegedus B."/>
            <person name="Baldrian P."/>
            <person name="Stursova M."/>
            <person name="Weitz H."/>
            <person name="Taylor A."/>
            <person name="Grigoriev I.V."/>
            <person name="Nagy L.G."/>
            <person name="Martin F."/>
            <person name="Kauserud H."/>
        </authorList>
    </citation>
    <scope>NUCLEOTIDE SEQUENCE</scope>
    <source>
        <strain evidence="2">9144</strain>
    </source>
</reference>
<feature type="compositionally biased region" description="Gly residues" evidence="1">
    <location>
        <begin position="98"/>
        <end position="112"/>
    </location>
</feature>
<sequence>MRVDESPLFPNSFMSIPEDLPTPARAAHVPPHMNVTIPAYKRRCWPPRPELIVRRWRLDRDAASNIPKIWTPQQHAKVRLNRQNVNPRQRTNGERRTGGGSWPTGSYGGSGGHAARSGMRHAACGVRRAADGKQPGLVRRSAKARGVAGNRQQLATSELRTASSGAGGYSTRARTVTGRSRAGDGAGRCQLPADGGCGEERAASTVRRTVCGKWVASGGKWEPVHGWRQAPSGKRVARGERARQRTRTAPPELSPASPTGSVDAHARKAFARRREGRSASRSRCSVGAACAACAVGGGERSAAGGQQRPAGSRRERECGRGGRKLNSPPQSYLFGHKHVTTLVRFWIFEARTPRKIWIFEGKFGPFGRTTLWWSFTGPGSSRISQSLTFPMSSTQSTYSRDLALLPLFSTTNGKDTRRHPSSHPRLHSAAVDTASGLAVVQGGDNANSMLTLLMYRLGMIVLRTPLDARNPRCRWPVTSGIGGNSDKHLFLGSCYRPGAVYVFRPNRDISNGNTLAAHRLSWLATSRDRRTTATAPAVDFCPRRSKGTFLRVPSRGLEVRETTSPLPLSAPPFLRARLTKKCSTRSWAAAPPPSSPPSSRFGPVWAFHWSLEVNISAFPQGLFLTLPRRRRRRRRALTDLTHFLQLEPRALGTPSTLTVWARAAGCMEVPQR</sequence>
<feature type="compositionally biased region" description="Polar residues" evidence="1">
    <location>
        <begin position="150"/>
        <end position="164"/>
    </location>
</feature>
<dbReference type="Proteomes" id="UP001219525">
    <property type="component" value="Unassembled WGS sequence"/>
</dbReference>
<proteinExistence type="predicted"/>
<name>A0AAD6UP37_9AGAR</name>
<organism evidence="2 3">
    <name type="scientific">Mycena pura</name>
    <dbReference type="NCBI Taxonomy" id="153505"/>
    <lineage>
        <taxon>Eukaryota</taxon>
        <taxon>Fungi</taxon>
        <taxon>Dikarya</taxon>
        <taxon>Basidiomycota</taxon>
        <taxon>Agaricomycotina</taxon>
        <taxon>Agaricomycetes</taxon>
        <taxon>Agaricomycetidae</taxon>
        <taxon>Agaricales</taxon>
        <taxon>Marasmiineae</taxon>
        <taxon>Mycenaceae</taxon>
        <taxon>Mycena</taxon>
    </lineage>
</organism>
<feature type="region of interest" description="Disordered" evidence="1">
    <location>
        <begin position="225"/>
        <end position="277"/>
    </location>
</feature>
<feature type="region of interest" description="Disordered" evidence="1">
    <location>
        <begin position="297"/>
        <end position="324"/>
    </location>
</feature>
<dbReference type="EMBL" id="JARJCW010000202">
    <property type="protein sequence ID" value="KAJ7186347.1"/>
    <property type="molecule type" value="Genomic_DNA"/>
</dbReference>
<gene>
    <name evidence="2" type="ORF">GGX14DRAFT_409201</name>
</gene>
<dbReference type="AlphaFoldDB" id="A0AAD6UP37"/>
<protein>
    <submittedName>
        <fullName evidence="2">Uncharacterized protein</fullName>
    </submittedName>
</protein>
<evidence type="ECO:0000256" key="1">
    <source>
        <dbReference type="SAM" id="MobiDB-lite"/>
    </source>
</evidence>